<proteinExistence type="predicted"/>
<keyword evidence="3" id="KW-1185">Reference proteome</keyword>
<dbReference type="RefSeq" id="WP_218325409.1">
    <property type="nucleotide sequence ID" value="NZ_JAHUZB010000002.1"/>
</dbReference>
<feature type="region of interest" description="Disordered" evidence="1">
    <location>
        <begin position="313"/>
        <end position="365"/>
    </location>
</feature>
<dbReference type="Proteomes" id="UP000774130">
    <property type="component" value="Unassembled WGS sequence"/>
</dbReference>
<dbReference type="PANTHER" id="PTHR37804">
    <property type="entry name" value="CDAA REGULATORY PROTEIN CDAR"/>
    <property type="match status" value="1"/>
</dbReference>
<feature type="compositionally biased region" description="Polar residues" evidence="1">
    <location>
        <begin position="313"/>
        <end position="349"/>
    </location>
</feature>
<comment type="caution">
    <text evidence="2">The sequence shown here is derived from an EMBL/GenBank/DDBJ whole genome shotgun (WGS) entry which is preliminary data.</text>
</comment>
<feature type="compositionally biased region" description="Low complexity" evidence="1">
    <location>
        <begin position="350"/>
        <end position="365"/>
    </location>
</feature>
<gene>
    <name evidence="2" type="ORF">KUA55_06720</name>
</gene>
<organism evidence="2 3">
    <name type="scientific">Enterococcus alishanensis</name>
    <dbReference type="NCBI Taxonomy" id="1303817"/>
    <lineage>
        <taxon>Bacteria</taxon>
        <taxon>Bacillati</taxon>
        <taxon>Bacillota</taxon>
        <taxon>Bacilli</taxon>
        <taxon>Lactobacillales</taxon>
        <taxon>Enterococcaceae</taxon>
        <taxon>Enterococcus</taxon>
    </lineage>
</organism>
<dbReference type="InterPro" id="IPR053154">
    <property type="entry name" value="c-di-AMP_regulator"/>
</dbReference>
<evidence type="ECO:0000256" key="1">
    <source>
        <dbReference type="SAM" id="MobiDB-lite"/>
    </source>
</evidence>
<evidence type="ECO:0000313" key="2">
    <source>
        <dbReference type="EMBL" id="MBV7390369.1"/>
    </source>
</evidence>
<dbReference type="InterPro" id="IPR012505">
    <property type="entry name" value="YbbR"/>
</dbReference>
<sequence>MRLKFKKENLPILLISLAFSLVLFFNVNSSNVNRFFSSDDTYEEVIQNVPVNLVYDDDQYFVHGYTSTVTVKLTSANRIQLNKEVDADTRDFTIEADLESYRSGTHEVRLKTKNLPTAVTATIDPTTISATIERRQTKEFSITPSLNANSTGTDLTVDQLTIDPGKVEITSGRDTMKEIDRVVASVDGSQLTNDGDKVEAQVQALNVNGEVLPIESNPQTVSVTYDMAQITKSVDLYPIEEGTRPDGIDGYNIQLTRSTANITGAESSVENVTRIGVPINIDGLDHDTTKMVDIPTDGFSVSPKSVSVQITINRNTESSDNTEENAGSSSSVQNEDPNQQQPESSDSGNQTGTETSQSQTVQSSN</sequence>
<protein>
    <recommendedName>
        <fullName evidence="4">YbbR-like protein</fullName>
    </recommendedName>
</protein>
<dbReference type="Pfam" id="PF07949">
    <property type="entry name" value="YbbR"/>
    <property type="match status" value="2"/>
</dbReference>
<evidence type="ECO:0000313" key="3">
    <source>
        <dbReference type="Proteomes" id="UP000774130"/>
    </source>
</evidence>
<accession>A0ABS6TBY0</accession>
<reference evidence="2 3" key="1">
    <citation type="submission" date="2021-06" db="EMBL/GenBank/DDBJ databases">
        <title>Enterococcus alishanensis sp. nov., a novel lactic acid bacterium isolated from fresh coffee beans.</title>
        <authorList>
            <person name="Chen Y.-S."/>
        </authorList>
    </citation>
    <scope>NUCLEOTIDE SEQUENCE [LARGE SCALE GENOMIC DNA]</scope>
    <source>
        <strain evidence="2 3">ALS3</strain>
    </source>
</reference>
<name>A0ABS6TBY0_9ENTE</name>
<evidence type="ECO:0008006" key="4">
    <source>
        <dbReference type="Google" id="ProtNLM"/>
    </source>
</evidence>
<dbReference type="EMBL" id="JAHUZB010000002">
    <property type="protein sequence ID" value="MBV7390369.1"/>
    <property type="molecule type" value="Genomic_DNA"/>
</dbReference>
<dbReference type="PANTHER" id="PTHR37804:SF1">
    <property type="entry name" value="CDAA REGULATORY PROTEIN CDAR"/>
    <property type="match status" value="1"/>
</dbReference>